<keyword evidence="2" id="KW-1185">Reference proteome</keyword>
<reference evidence="1 2" key="1">
    <citation type="submission" date="2017-01" db="EMBL/GenBank/DDBJ databases">
        <title>The cable genome- insights into the physiology and evolution of filamentous bacteria capable of sulfide oxidation via long distance electron transfer.</title>
        <authorList>
            <person name="Schreiber L."/>
            <person name="Bjerg J.T."/>
            <person name="Boggild A."/>
            <person name="Van De Vossenberg J."/>
            <person name="Meysman F."/>
            <person name="Nielsen L.P."/>
            <person name="Schramm A."/>
            <person name="Kjeldsen K.U."/>
        </authorList>
    </citation>
    <scope>NUCLEOTIDE SEQUENCE [LARGE SCALE GENOMIC DNA]</scope>
    <source>
        <strain evidence="1">MCF</strain>
    </source>
</reference>
<dbReference type="Proteomes" id="UP000287853">
    <property type="component" value="Unassembled WGS sequence"/>
</dbReference>
<sequence>MYIFANRAVCQQGGERERGHYTVFASKIPVRSFTLCNAL</sequence>
<dbReference type="EMBL" id="MTKO01000035">
    <property type="protein sequence ID" value="RWX47334.1"/>
    <property type="molecule type" value="Genomic_DNA"/>
</dbReference>
<name>A0A3S3QTI8_9BACT</name>
<comment type="caution">
    <text evidence="1">The sequence shown here is derived from an EMBL/GenBank/DDBJ whole genome shotgun (WGS) entry which is preliminary data.</text>
</comment>
<evidence type="ECO:0000313" key="2">
    <source>
        <dbReference type="Proteomes" id="UP000287853"/>
    </source>
</evidence>
<proteinExistence type="predicted"/>
<dbReference type="AlphaFoldDB" id="A0A3S3QTI8"/>
<gene>
    <name evidence="1" type="ORF">H206_03618</name>
</gene>
<evidence type="ECO:0000313" key="1">
    <source>
        <dbReference type="EMBL" id="RWX47334.1"/>
    </source>
</evidence>
<organism evidence="1 2">
    <name type="scientific">Candidatus Electrothrix aarhusensis</name>
    <dbReference type="NCBI Taxonomy" id="1859131"/>
    <lineage>
        <taxon>Bacteria</taxon>
        <taxon>Pseudomonadati</taxon>
        <taxon>Thermodesulfobacteriota</taxon>
        <taxon>Desulfobulbia</taxon>
        <taxon>Desulfobulbales</taxon>
        <taxon>Desulfobulbaceae</taxon>
        <taxon>Candidatus Electrothrix</taxon>
    </lineage>
</organism>
<protein>
    <submittedName>
        <fullName evidence="1">Uncharacterized protein</fullName>
    </submittedName>
</protein>
<accession>A0A3S3QTI8</accession>